<sequence length="343" mass="35675">METEYDVVVVGGGAAGLSGALALSRARRSVLVVDGGAPRNAPAAHAHNYLGREGTPPLELLAIGRGEVAGYGGEFTEGEATSATPVEGGFEVRLADGRSVRGRRLLVTTGLVDELPDVPGVRELWGSAVLHCPYCHGWEVRDQAIGVLATSPMSVHQALMWRQWSEDVTLFLHAQAEPTDEEWEQLAARGVSVVVGTVAAVESDGDRLTGVRLASGQVVPRDALVVAPTFTARSALLESLGLPVEPLEVMGHVVGSAVPSTPVGSTDVPGVWVAGNVTDLMAQVIGAAAAGLKAGAGLNGDLIAEDTRRAVAARRATTARLVFSPASERELCDQVLGDRRHGI</sequence>
<evidence type="ECO:0000313" key="7">
    <source>
        <dbReference type="Proteomes" id="UP000552836"/>
    </source>
</evidence>
<keyword evidence="8" id="KW-1185">Reference proteome</keyword>
<keyword evidence="2" id="KW-0560">Oxidoreductase</keyword>
<dbReference type="InterPro" id="IPR036188">
    <property type="entry name" value="FAD/NAD-bd_sf"/>
</dbReference>
<dbReference type="AlphaFoldDB" id="A0A846LG90"/>
<evidence type="ECO:0000259" key="4">
    <source>
        <dbReference type="Pfam" id="PF07992"/>
    </source>
</evidence>
<dbReference type="PANTHER" id="PTHR48105">
    <property type="entry name" value="THIOREDOXIN REDUCTASE 1-RELATED-RELATED"/>
    <property type="match status" value="1"/>
</dbReference>
<accession>A0A846LG90</accession>
<organism evidence="6 7">
    <name type="scientific">Modestobacter marinus</name>
    <dbReference type="NCBI Taxonomy" id="477641"/>
    <lineage>
        <taxon>Bacteria</taxon>
        <taxon>Bacillati</taxon>
        <taxon>Actinomycetota</taxon>
        <taxon>Actinomycetes</taxon>
        <taxon>Geodermatophilales</taxon>
        <taxon>Geodermatophilaceae</taxon>
        <taxon>Modestobacter</taxon>
    </lineage>
</organism>
<dbReference type="Proteomes" id="UP000552836">
    <property type="component" value="Unassembled WGS sequence"/>
</dbReference>
<evidence type="ECO:0000313" key="5">
    <source>
        <dbReference type="EMBL" id="GGL65876.1"/>
    </source>
</evidence>
<reference evidence="5" key="4">
    <citation type="submission" date="2024-05" db="EMBL/GenBank/DDBJ databases">
        <authorList>
            <person name="Sun Q."/>
            <person name="Zhou Y."/>
        </authorList>
    </citation>
    <scope>NUCLEOTIDE SEQUENCE</scope>
    <source>
        <strain evidence="5">CGMCC 4.5581</strain>
    </source>
</reference>
<dbReference type="Gene3D" id="3.50.50.60">
    <property type="entry name" value="FAD/NAD(P)-binding domain"/>
    <property type="match status" value="2"/>
</dbReference>
<feature type="domain" description="FAD/NAD(P)-binding" evidence="4">
    <location>
        <begin position="5"/>
        <end position="291"/>
    </location>
</feature>
<gene>
    <name evidence="5" type="primary">trxB</name>
    <name evidence="6" type="ORF">FB380_000070</name>
    <name evidence="5" type="ORF">GCM10011589_22600</name>
</gene>
<dbReference type="Proteomes" id="UP000648663">
    <property type="component" value="Unassembled WGS sequence"/>
</dbReference>
<dbReference type="EMBL" id="BMMI01000004">
    <property type="protein sequence ID" value="GGL65876.1"/>
    <property type="molecule type" value="Genomic_DNA"/>
</dbReference>
<name>A0A846LG90_9ACTN</name>
<evidence type="ECO:0000313" key="6">
    <source>
        <dbReference type="EMBL" id="NIH65624.1"/>
    </source>
</evidence>
<evidence type="ECO:0000256" key="1">
    <source>
        <dbReference type="ARBA" id="ARBA00022630"/>
    </source>
</evidence>
<evidence type="ECO:0000313" key="8">
    <source>
        <dbReference type="Proteomes" id="UP000648663"/>
    </source>
</evidence>
<dbReference type="InterPro" id="IPR023753">
    <property type="entry name" value="FAD/NAD-binding_dom"/>
</dbReference>
<comment type="caution">
    <text evidence="6">The sequence shown here is derived from an EMBL/GenBank/DDBJ whole genome shotgun (WGS) entry which is preliminary data.</text>
</comment>
<dbReference type="PRINTS" id="PR00368">
    <property type="entry name" value="FADPNR"/>
</dbReference>
<dbReference type="RefSeq" id="WP_166753348.1">
    <property type="nucleotide sequence ID" value="NZ_BAABJU010000007.1"/>
</dbReference>
<dbReference type="GO" id="GO:0004791">
    <property type="term" value="F:thioredoxin-disulfide reductase (NADPH) activity"/>
    <property type="evidence" value="ECO:0007669"/>
    <property type="project" value="UniProtKB-EC"/>
</dbReference>
<dbReference type="EMBL" id="JAAMPA010000001">
    <property type="protein sequence ID" value="NIH65624.1"/>
    <property type="molecule type" value="Genomic_DNA"/>
</dbReference>
<reference evidence="5" key="1">
    <citation type="journal article" date="2014" name="Int. J. Syst. Evol. Microbiol.">
        <title>Complete genome of a new Firmicutes species belonging to the dominant human colonic microbiota ('Ruminococcus bicirculans') reveals two chromosomes and a selective capacity to utilize plant glucans.</title>
        <authorList>
            <consortium name="NISC Comparative Sequencing Program"/>
            <person name="Wegmann U."/>
            <person name="Louis P."/>
            <person name="Goesmann A."/>
            <person name="Henrissat B."/>
            <person name="Duncan S.H."/>
            <person name="Flint H.J."/>
        </authorList>
    </citation>
    <scope>NUCLEOTIDE SEQUENCE</scope>
    <source>
        <strain evidence="5">CGMCC 4.5581</strain>
    </source>
</reference>
<reference evidence="6 7" key="3">
    <citation type="submission" date="2020-02" db="EMBL/GenBank/DDBJ databases">
        <title>Sequencing the genomes of 1000 actinobacteria strains.</title>
        <authorList>
            <person name="Klenk H.-P."/>
        </authorList>
    </citation>
    <scope>NUCLEOTIDE SEQUENCE [LARGE SCALE GENOMIC DNA]</scope>
    <source>
        <strain evidence="6 7">DSM 45201</strain>
    </source>
</reference>
<keyword evidence="1" id="KW-0285">Flavoprotein</keyword>
<protein>
    <submittedName>
        <fullName evidence="6">Thioredoxin reductase</fullName>
    </submittedName>
</protein>
<comment type="catalytic activity">
    <reaction evidence="3">
        <text>[thioredoxin]-dithiol + NADP(+) = [thioredoxin]-disulfide + NADPH + H(+)</text>
        <dbReference type="Rhea" id="RHEA:20345"/>
        <dbReference type="Rhea" id="RHEA-COMP:10698"/>
        <dbReference type="Rhea" id="RHEA-COMP:10700"/>
        <dbReference type="ChEBI" id="CHEBI:15378"/>
        <dbReference type="ChEBI" id="CHEBI:29950"/>
        <dbReference type="ChEBI" id="CHEBI:50058"/>
        <dbReference type="ChEBI" id="CHEBI:57783"/>
        <dbReference type="ChEBI" id="CHEBI:58349"/>
        <dbReference type="EC" id="1.8.1.9"/>
    </reaction>
</comment>
<proteinExistence type="predicted"/>
<reference evidence="8" key="2">
    <citation type="journal article" date="2019" name="Int. J. Syst. Evol. Microbiol.">
        <title>The Global Catalogue of Microorganisms (GCM) 10K type strain sequencing project: providing services to taxonomists for standard genome sequencing and annotation.</title>
        <authorList>
            <consortium name="The Broad Institute Genomics Platform"/>
            <consortium name="The Broad Institute Genome Sequencing Center for Infectious Disease"/>
            <person name="Wu L."/>
            <person name="Ma J."/>
        </authorList>
    </citation>
    <scope>NUCLEOTIDE SEQUENCE [LARGE SCALE GENOMIC DNA]</scope>
    <source>
        <strain evidence="8">CGMCC 4.5581</strain>
    </source>
</reference>
<dbReference type="InterPro" id="IPR050097">
    <property type="entry name" value="Ferredoxin-NADP_redctase_2"/>
</dbReference>
<dbReference type="SUPFAM" id="SSF51905">
    <property type="entry name" value="FAD/NAD(P)-binding domain"/>
    <property type="match status" value="1"/>
</dbReference>
<evidence type="ECO:0000256" key="2">
    <source>
        <dbReference type="ARBA" id="ARBA00023002"/>
    </source>
</evidence>
<evidence type="ECO:0000256" key="3">
    <source>
        <dbReference type="ARBA" id="ARBA00048132"/>
    </source>
</evidence>
<dbReference type="Pfam" id="PF07992">
    <property type="entry name" value="Pyr_redox_2"/>
    <property type="match status" value="1"/>
</dbReference>
<dbReference type="PRINTS" id="PR00469">
    <property type="entry name" value="PNDRDTASEII"/>
</dbReference>